<dbReference type="EC" id="2.7.7.2" evidence="8"/>
<evidence type="ECO:0000256" key="1">
    <source>
        <dbReference type="ARBA" id="ARBA00022630"/>
    </source>
</evidence>
<comment type="similarity">
    <text evidence="8">Belongs to the archaeal FAD synthase family.</text>
</comment>
<comment type="cofactor">
    <cofactor evidence="8">
        <name>a divalent metal cation</name>
        <dbReference type="ChEBI" id="CHEBI:60240"/>
    </cofactor>
</comment>
<dbReference type="EMBL" id="JRHO01000013">
    <property type="protein sequence ID" value="KGK98560.1"/>
    <property type="molecule type" value="Genomic_DNA"/>
</dbReference>
<comment type="subunit">
    <text evidence="8">Homodimer.</text>
</comment>
<evidence type="ECO:0000313" key="11">
    <source>
        <dbReference type="Proteomes" id="UP000029859"/>
    </source>
</evidence>
<feature type="binding site" evidence="8">
    <location>
        <position position="92"/>
    </location>
    <ligand>
        <name>ATP</name>
        <dbReference type="ChEBI" id="CHEBI:30616"/>
    </ligand>
</feature>
<keyword evidence="3 8" id="KW-0808">Transferase</keyword>
<comment type="caution">
    <text evidence="10">The sequence shown here is derived from an EMBL/GenBank/DDBJ whole genome shotgun (WGS) entry which is preliminary data.</text>
</comment>
<evidence type="ECO:0000256" key="7">
    <source>
        <dbReference type="ARBA" id="ARBA00022840"/>
    </source>
</evidence>
<accession>A0A099T080</accession>
<dbReference type="GO" id="GO:0005524">
    <property type="term" value="F:ATP binding"/>
    <property type="evidence" value="ECO:0007669"/>
    <property type="project" value="UniProtKB-UniRule"/>
</dbReference>
<dbReference type="HAMAP" id="MF_02115">
    <property type="entry name" value="FAD_synth_arch"/>
    <property type="match status" value="1"/>
</dbReference>
<comment type="caution">
    <text evidence="8">Lacks conserved residue(s) required for the propagation of feature annotation.</text>
</comment>
<feature type="binding site" evidence="8">
    <location>
        <begin position="9"/>
        <end position="10"/>
    </location>
    <ligand>
        <name>ATP</name>
        <dbReference type="ChEBI" id="CHEBI:30616"/>
    </ligand>
</feature>
<dbReference type="PANTHER" id="PTHR43793:SF1">
    <property type="entry name" value="FAD SYNTHASE"/>
    <property type="match status" value="1"/>
</dbReference>
<evidence type="ECO:0000256" key="8">
    <source>
        <dbReference type="HAMAP-Rule" id="MF_02115"/>
    </source>
</evidence>
<reference evidence="10 11" key="1">
    <citation type="submission" date="2014-09" db="EMBL/GenBank/DDBJ databases">
        <title>Draft genome sequence of an obligately methylotrophic methanogen, Methanococcoides methylutens, isolated from marine sediment.</title>
        <authorList>
            <person name="Guan Y."/>
            <person name="Ngugi D.K."/>
            <person name="Blom J."/>
            <person name="Ali S."/>
            <person name="Ferry J.G."/>
            <person name="Stingl U."/>
        </authorList>
    </citation>
    <scope>NUCLEOTIDE SEQUENCE [LARGE SCALE GENOMIC DNA]</scope>
    <source>
        <strain evidence="10 11">DSM 2657</strain>
    </source>
</reference>
<comment type="catalytic activity">
    <reaction evidence="8">
        <text>FMN + ATP + H(+) = FAD + diphosphate</text>
        <dbReference type="Rhea" id="RHEA:17237"/>
        <dbReference type="ChEBI" id="CHEBI:15378"/>
        <dbReference type="ChEBI" id="CHEBI:30616"/>
        <dbReference type="ChEBI" id="CHEBI:33019"/>
        <dbReference type="ChEBI" id="CHEBI:57692"/>
        <dbReference type="ChEBI" id="CHEBI:58210"/>
        <dbReference type="EC" id="2.7.7.2"/>
    </reaction>
</comment>
<dbReference type="InterPro" id="IPR014729">
    <property type="entry name" value="Rossmann-like_a/b/a_fold"/>
</dbReference>
<evidence type="ECO:0000256" key="6">
    <source>
        <dbReference type="ARBA" id="ARBA00022827"/>
    </source>
</evidence>
<keyword evidence="11" id="KW-1185">Reference proteome</keyword>
<dbReference type="Proteomes" id="UP000029859">
    <property type="component" value="Unassembled WGS sequence"/>
</dbReference>
<dbReference type="GO" id="GO:0006747">
    <property type="term" value="P:FAD biosynthetic process"/>
    <property type="evidence" value="ECO:0007669"/>
    <property type="project" value="UniProtKB-UniRule"/>
</dbReference>
<dbReference type="GO" id="GO:0003919">
    <property type="term" value="F:FMN adenylyltransferase activity"/>
    <property type="evidence" value="ECO:0007669"/>
    <property type="project" value="UniProtKB-UniRule"/>
</dbReference>
<keyword evidence="6 8" id="KW-0274">FAD</keyword>
<keyword evidence="4 8" id="KW-0548">Nucleotidyltransferase</keyword>
<dbReference type="GO" id="GO:0046444">
    <property type="term" value="P:FMN metabolic process"/>
    <property type="evidence" value="ECO:0007669"/>
    <property type="project" value="UniProtKB-UniRule"/>
</dbReference>
<keyword evidence="5 8" id="KW-0547">Nucleotide-binding</keyword>
<dbReference type="CDD" id="cd02170">
    <property type="entry name" value="cytidylyltransferase"/>
    <property type="match status" value="1"/>
</dbReference>
<comment type="pathway">
    <text evidence="8">Cofactor biosynthesis; FAD biosynthesis; FAD from FMN: step 1/1.</text>
</comment>
<evidence type="ECO:0000313" key="10">
    <source>
        <dbReference type="EMBL" id="KGK98560.1"/>
    </source>
</evidence>
<keyword evidence="1 8" id="KW-0285">Flavoprotein</keyword>
<keyword evidence="7 8" id="KW-0067">ATP-binding</keyword>
<evidence type="ECO:0000256" key="5">
    <source>
        <dbReference type="ARBA" id="ARBA00022741"/>
    </source>
</evidence>
<gene>
    <name evidence="8" type="primary">ribL</name>
    <name evidence="10" type="ORF">LI82_06700</name>
</gene>
<dbReference type="SUPFAM" id="SSF52374">
    <property type="entry name" value="Nucleotidylyl transferase"/>
    <property type="match status" value="1"/>
</dbReference>
<dbReference type="InterPro" id="IPR004821">
    <property type="entry name" value="Cyt_trans-like"/>
</dbReference>
<feature type="domain" description="Cytidyltransferase-like" evidence="9">
    <location>
        <begin position="5"/>
        <end position="132"/>
    </location>
</feature>
<evidence type="ECO:0000256" key="2">
    <source>
        <dbReference type="ARBA" id="ARBA00022643"/>
    </source>
</evidence>
<proteinExistence type="inferred from homology"/>
<organism evidence="10 11">
    <name type="scientific">Methanococcoides methylutens</name>
    <dbReference type="NCBI Taxonomy" id="2226"/>
    <lineage>
        <taxon>Archaea</taxon>
        <taxon>Methanobacteriati</taxon>
        <taxon>Methanobacteriota</taxon>
        <taxon>Stenosarchaea group</taxon>
        <taxon>Methanomicrobia</taxon>
        <taxon>Methanosarcinales</taxon>
        <taxon>Methanosarcinaceae</taxon>
        <taxon>Methanococcoides</taxon>
    </lineage>
</organism>
<evidence type="ECO:0000256" key="4">
    <source>
        <dbReference type="ARBA" id="ARBA00022695"/>
    </source>
</evidence>
<dbReference type="PANTHER" id="PTHR43793">
    <property type="entry name" value="FAD SYNTHASE"/>
    <property type="match status" value="1"/>
</dbReference>
<dbReference type="InterPro" id="IPR024902">
    <property type="entry name" value="FAD_synth_RibL"/>
</dbReference>
<name>A0A099T080_METMT</name>
<evidence type="ECO:0000256" key="3">
    <source>
        <dbReference type="ARBA" id="ARBA00022679"/>
    </source>
</evidence>
<feature type="binding site" evidence="8">
    <location>
        <begin position="14"/>
        <end position="17"/>
    </location>
    <ligand>
        <name>ATP</name>
        <dbReference type="ChEBI" id="CHEBI:30616"/>
    </ligand>
</feature>
<comment type="function">
    <text evidence="8">Catalyzes the transfer of the AMP portion of ATP to flavin mononucleotide (FMN) to produce flavin adenine dinucleotide (FAD) coenzyme.</text>
</comment>
<dbReference type="Pfam" id="PF01467">
    <property type="entry name" value="CTP_transf_like"/>
    <property type="match status" value="1"/>
</dbReference>
<dbReference type="InterPro" id="IPR050385">
    <property type="entry name" value="Archaeal_FAD_synthase"/>
</dbReference>
<protein>
    <recommendedName>
        <fullName evidence="8">FAD synthase</fullName>
        <ecNumber evidence="8">2.7.7.2</ecNumber>
    </recommendedName>
    <alternativeName>
        <fullName evidence="8">FMN adenylyltransferase</fullName>
    </alternativeName>
    <alternativeName>
        <fullName evidence="8">Flavin adenine dinucleotide synthase</fullName>
    </alternativeName>
</protein>
<dbReference type="NCBIfam" id="TIGR00125">
    <property type="entry name" value="cyt_tran_rel"/>
    <property type="match status" value="1"/>
</dbReference>
<evidence type="ECO:0000259" key="9">
    <source>
        <dbReference type="Pfam" id="PF01467"/>
    </source>
</evidence>
<dbReference type="Gene3D" id="3.40.50.620">
    <property type="entry name" value="HUPs"/>
    <property type="match status" value="1"/>
</dbReference>
<keyword evidence="2 8" id="KW-0288">FMN</keyword>
<dbReference type="AlphaFoldDB" id="A0A099T080"/>
<sequence>MKRVLATGTFDILHPGHVFFLSSARALGDELYVLVARDSMIRHKAKPIVPEIQRLEMISSLKVVDKAMLGSEKDIFDPLYEIDPDIIVLGHDQTFDIEELQKSLKEKGFKAKVIRIDESLKCPLYSSGRIVNKILERYCESQD</sequence>
<dbReference type="UniPathway" id="UPA00277">
    <property type="reaction ID" value="UER00407"/>
</dbReference>